<proteinExistence type="predicted"/>
<dbReference type="EMBL" id="JBHTMB010000016">
    <property type="protein sequence ID" value="MFD1232137.1"/>
    <property type="molecule type" value="Genomic_DNA"/>
</dbReference>
<evidence type="ECO:0000313" key="2">
    <source>
        <dbReference type="Proteomes" id="UP001597182"/>
    </source>
</evidence>
<gene>
    <name evidence="1" type="ORF">ACFQ34_02470</name>
</gene>
<organism evidence="1 2">
    <name type="scientific">Pseudonocardia benzenivorans</name>
    <dbReference type="NCBI Taxonomy" id="228005"/>
    <lineage>
        <taxon>Bacteria</taxon>
        <taxon>Bacillati</taxon>
        <taxon>Actinomycetota</taxon>
        <taxon>Actinomycetes</taxon>
        <taxon>Pseudonocardiales</taxon>
        <taxon>Pseudonocardiaceae</taxon>
        <taxon>Pseudonocardia</taxon>
    </lineage>
</organism>
<dbReference type="PROSITE" id="PS51318">
    <property type="entry name" value="TAT"/>
    <property type="match status" value="1"/>
</dbReference>
<dbReference type="RefSeq" id="WP_346092049.1">
    <property type="nucleotide sequence ID" value="NZ_BAABKS010000051.1"/>
</dbReference>
<protein>
    <recommendedName>
        <fullName evidence="3">MucB/RseB-like sigma(E) regulatory protein</fullName>
    </recommendedName>
</protein>
<keyword evidence="2" id="KW-1185">Reference proteome</keyword>
<dbReference type="Gene3D" id="2.50.20.10">
    <property type="entry name" value="Lipoprotein localisation LolA/LolB/LppX"/>
    <property type="match status" value="1"/>
</dbReference>
<comment type="caution">
    <text evidence="1">The sequence shown here is derived from an EMBL/GenBank/DDBJ whole genome shotgun (WGS) entry which is preliminary data.</text>
</comment>
<name>A0ABW3V9Y9_9PSEU</name>
<accession>A0ABW3V9Y9</accession>
<dbReference type="InterPro" id="IPR006311">
    <property type="entry name" value="TAT_signal"/>
</dbReference>
<dbReference type="Proteomes" id="UP001597182">
    <property type="component" value="Unassembled WGS sequence"/>
</dbReference>
<evidence type="ECO:0008006" key="3">
    <source>
        <dbReference type="Google" id="ProtNLM"/>
    </source>
</evidence>
<evidence type="ECO:0000313" key="1">
    <source>
        <dbReference type="EMBL" id="MFD1232137.1"/>
    </source>
</evidence>
<reference evidence="2" key="1">
    <citation type="journal article" date="2019" name="Int. J. Syst. Evol. Microbiol.">
        <title>The Global Catalogue of Microorganisms (GCM) 10K type strain sequencing project: providing services to taxonomists for standard genome sequencing and annotation.</title>
        <authorList>
            <consortium name="The Broad Institute Genomics Platform"/>
            <consortium name="The Broad Institute Genome Sequencing Center for Infectious Disease"/>
            <person name="Wu L."/>
            <person name="Ma J."/>
        </authorList>
    </citation>
    <scope>NUCLEOTIDE SEQUENCE [LARGE SCALE GENOMIC DNA]</scope>
    <source>
        <strain evidence="2">CCUG 49018</strain>
    </source>
</reference>
<sequence>MVPASSRTPGRPALSRRALLVGAGAAALVAAGSVAWPAGATSAPGPAALRDLVLASAGRPYTGVAEASGRLGLPELPQLEQATALFTRTTRIRAFHAGPDRWRVDELTPAGERDTYHLGDTETLWDFGSGRLTRVTGSTSLRLPRAADLLPPDLARRILAAAAADPVTALPARRVAGRSAVGLRVTPVDPDTTVAHVDVWADAPTGLPLRVEVAGRADPGRPVLISELTSVDLTAPADDVLTPVLPPGGTAAEVRAVDLTGALRVLGAAAPPARLADRDRRPRYPDLPGVGVYGPGLSGFVLVPLTGRVAAQAVQGASGAGAVPIEVPTGRAVGVSTPLLSVAVRAGGRRGALLVGTVSPDVLARAVTELAGQPR</sequence>